<dbReference type="GO" id="GO:0046872">
    <property type="term" value="F:metal ion binding"/>
    <property type="evidence" value="ECO:0007669"/>
    <property type="project" value="UniProtKB-KW"/>
</dbReference>
<evidence type="ECO:0000256" key="8">
    <source>
        <dbReference type="ARBA" id="ARBA00029437"/>
    </source>
</evidence>
<dbReference type="GO" id="GO:0051536">
    <property type="term" value="F:iron-sulfur cluster binding"/>
    <property type="evidence" value="ECO:0007669"/>
    <property type="project" value="UniProtKB-KW"/>
</dbReference>
<dbReference type="PROSITE" id="PS00886">
    <property type="entry name" value="ILVD_EDD_1"/>
    <property type="match status" value="1"/>
</dbReference>
<comment type="caution">
    <text evidence="14">The sequence shown here is derived from an EMBL/GenBank/DDBJ whole genome shotgun (WGS) entry which is preliminary data.</text>
</comment>
<proteinExistence type="inferred from homology"/>
<sequence length="631" mass="67260">MPVRIRASTSSLTPLPRRHAGLRSYGTTLPRHAEGSVIMNRYSRTVTQPKTQGASQAMLYATEGVNVDEDLNKAMVGVASVWYEGNPCNKHILGLGQDIKKSLDAEGLIGYQFGTVGVSDGISMGTSGMSYSLQSRDLIADQVETAAGGHWLDGMVVVPGCDKNMPGVLMALGRLNRPGLMVYGGTIRPGSCEGAPQLDIVSAFQSYGKYLQDGKTTAAETERYNTVRHACPGPGACGGMYTANTMASASEALGMTLTGSSSYPAESTEKRQECASVGSAMRNLLEKNILPRDIMTRSAFENAMVLTMILGGSTNAVLHLIAIAHSVGITLTLDDFQSVSDRIPFIADLKPSGKYVMEDVYKIGGIPKVLAYLLKNNLIDGNNITVTGKTLGENLEQWTHQYGELSFSEQKVIHPLEQPIKETGHLRSVRPAFSYAPSCSKCELMILGERNSILKGNLAPGGAVAKITGKEGLGFIGKARTFDTEDAFVAAVESGSIKKGEKTVVVLRYLGPKGGPGMPEMLKPTSLIMGAGLGHDVACLTDGRFSGGSHGFCIGHVVPEAQVGGPIALVRDGDIIAVDAVKNSIELQISPEELERRRKEWKAPPLKVSQGTLYKYVKLVEDASQGCITDA</sequence>
<evidence type="ECO:0000256" key="6">
    <source>
        <dbReference type="ARBA" id="ARBA00029304"/>
    </source>
</evidence>
<organism evidence="14 15">
    <name type="scientific">Steccherinum ochraceum</name>
    <dbReference type="NCBI Taxonomy" id="92696"/>
    <lineage>
        <taxon>Eukaryota</taxon>
        <taxon>Fungi</taxon>
        <taxon>Dikarya</taxon>
        <taxon>Basidiomycota</taxon>
        <taxon>Agaricomycotina</taxon>
        <taxon>Agaricomycetes</taxon>
        <taxon>Polyporales</taxon>
        <taxon>Steccherinaceae</taxon>
        <taxon>Steccherinum</taxon>
    </lineage>
</organism>
<dbReference type="Pfam" id="PF00920">
    <property type="entry name" value="ILVD_EDD_N"/>
    <property type="match status" value="1"/>
</dbReference>
<gene>
    <name evidence="14" type="ORF">EIP91_006572</name>
</gene>
<dbReference type="Gene3D" id="3.50.30.80">
    <property type="entry name" value="IlvD/EDD C-terminal domain-like"/>
    <property type="match status" value="1"/>
</dbReference>
<evidence type="ECO:0000256" key="7">
    <source>
        <dbReference type="ARBA" id="ARBA00029436"/>
    </source>
</evidence>
<dbReference type="InterPro" id="IPR056740">
    <property type="entry name" value="ILV_EDD_C"/>
</dbReference>
<comment type="similarity">
    <text evidence="1">Belongs to the IlvD/Edd family.</text>
</comment>
<protein>
    <recommendedName>
        <fullName evidence="9">dihydroxy-acid dehydratase</fullName>
        <ecNumber evidence="9">4.2.1.9</ecNumber>
    </recommendedName>
</protein>
<keyword evidence="3" id="KW-0408">Iron</keyword>
<dbReference type="AlphaFoldDB" id="A0A4R0RDW6"/>
<keyword evidence="15" id="KW-1185">Reference proteome</keyword>
<evidence type="ECO:0000313" key="15">
    <source>
        <dbReference type="Proteomes" id="UP000292702"/>
    </source>
</evidence>
<dbReference type="PANTHER" id="PTHR21000">
    <property type="entry name" value="DIHYDROXY-ACID DEHYDRATASE DAD"/>
    <property type="match status" value="1"/>
</dbReference>
<dbReference type="Proteomes" id="UP000292702">
    <property type="component" value="Unassembled WGS sequence"/>
</dbReference>
<dbReference type="PANTHER" id="PTHR21000:SF5">
    <property type="entry name" value="DIHYDROXY-ACID DEHYDRATASE, MITOCHONDRIAL"/>
    <property type="match status" value="1"/>
</dbReference>
<dbReference type="InterPro" id="IPR020558">
    <property type="entry name" value="DiOHA_6PGluconate_deHydtase_CS"/>
</dbReference>
<comment type="catalytic activity">
    <reaction evidence="11">
        <text>(2R,3R)-2,3-dihydroxy-3-methylpentanoate = (S)-3-methyl-2-oxopentanoate + H2O</text>
        <dbReference type="Rhea" id="RHEA:27694"/>
        <dbReference type="ChEBI" id="CHEBI:15377"/>
        <dbReference type="ChEBI" id="CHEBI:35146"/>
        <dbReference type="ChEBI" id="CHEBI:49258"/>
        <dbReference type="EC" id="4.2.1.9"/>
    </reaction>
    <physiologicalReaction direction="left-to-right" evidence="11">
        <dbReference type="Rhea" id="RHEA:27695"/>
    </physiologicalReaction>
</comment>
<keyword evidence="4" id="KW-0411">Iron-sulfur</keyword>
<evidence type="ECO:0000256" key="3">
    <source>
        <dbReference type="ARBA" id="ARBA00023004"/>
    </source>
</evidence>
<feature type="domain" description="Dihydroxy-acid/6-phosphogluconate dehydratase N-terminal" evidence="12">
    <location>
        <begin position="73"/>
        <end position="394"/>
    </location>
</feature>
<evidence type="ECO:0000256" key="2">
    <source>
        <dbReference type="ARBA" id="ARBA00022723"/>
    </source>
</evidence>
<dbReference type="Pfam" id="PF24877">
    <property type="entry name" value="ILV_EDD_C"/>
    <property type="match status" value="1"/>
</dbReference>
<reference evidence="14 15" key="1">
    <citation type="submission" date="2018-11" db="EMBL/GenBank/DDBJ databases">
        <title>Genome assembly of Steccherinum ochraceum LE-BIN_3174, the white-rot fungus of the Steccherinaceae family (The Residual Polyporoid clade, Polyporales, Basidiomycota).</title>
        <authorList>
            <person name="Fedorova T.V."/>
            <person name="Glazunova O.A."/>
            <person name="Landesman E.O."/>
            <person name="Moiseenko K.V."/>
            <person name="Psurtseva N.V."/>
            <person name="Savinova O.S."/>
            <person name="Shakhova N.V."/>
            <person name="Tyazhelova T.V."/>
            <person name="Vasina D.V."/>
        </authorList>
    </citation>
    <scope>NUCLEOTIDE SEQUENCE [LARGE SCALE GENOMIC DNA]</scope>
    <source>
        <strain evidence="14 15">LE-BIN_3174</strain>
    </source>
</reference>
<dbReference type="GO" id="GO:0009082">
    <property type="term" value="P:branched-chain amino acid biosynthetic process"/>
    <property type="evidence" value="ECO:0007669"/>
    <property type="project" value="TreeGrafter"/>
</dbReference>
<evidence type="ECO:0000256" key="10">
    <source>
        <dbReference type="ARBA" id="ARBA00034078"/>
    </source>
</evidence>
<dbReference type="GO" id="GO:0004160">
    <property type="term" value="F:dihydroxy-acid dehydratase activity"/>
    <property type="evidence" value="ECO:0007669"/>
    <property type="project" value="UniProtKB-EC"/>
</dbReference>
<comment type="pathway">
    <text evidence="8">Amino-acid biosynthesis; L-isoleucine biosynthesis; L-isoleucine from 2-oxobutanoate: step 3/4.</text>
</comment>
<dbReference type="InterPro" id="IPR037237">
    <property type="entry name" value="IlvD/EDD_N"/>
</dbReference>
<evidence type="ECO:0000256" key="1">
    <source>
        <dbReference type="ARBA" id="ARBA00006486"/>
    </source>
</evidence>
<evidence type="ECO:0000256" key="9">
    <source>
        <dbReference type="ARBA" id="ARBA00029490"/>
    </source>
</evidence>
<dbReference type="EMBL" id="RWJN01000353">
    <property type="protein sequence ID" value="TCD62679.1"/>
    <property type="molecule type" value="Genomic_DNA"/>
</dbReference>
<dbReference type="SUPFAM" id="SSF143975">
    <property type="entry name" value="IlvD/EDD N-terminal domain-like"/>
    <property type="match status" value="1"/>
</dbReference>
<name>A0A4R0RDW6_9APHY</name>
<comment type="cofactor">
    <cofactor evidence="10">
        <name>[2Fe-2S] cluster</name>
        <dbReference type="ChEBI" id="CHEBI:190135"/>
    </cofactor>
</comment>
<evidence type="ECO:0000313" key="14">
    <source>
        <dbReference type="EMBL" id="TCD62679.1"/>
    </source>
</evidence>
<dbReference type="EC" id="4.2.1.9" evidence="9"/>
<evidence type="ECO:0000256" key="4">
    <source>
        <dbReference type="ARBA" id="ARBA00023014"/>
    </source>
</evidence>
<dbReference type="InterPro" id="IPR050165">
    <property type="entry name" value="DHAD_IlvD/Edd"/>
</dbReference>
<dbReference type="InterPro" id="IPR000581">
    <property type="entry name" value="ILV_EDD_N"/>
</dbReference>
<dbReference type="InterPro" id="IPR042096">
    <property type="entry name" value="Dihydro-acid_dehy_C"/>
</dbReference>
<dbReference type="FunFam" id="3.50.30.80:FF:000001">
    <property type="entry name" value="Dihydroxy-acid dehydratase"/>
    <property type="match status" value="1"/>
</dbReference>
<evidence type="ECO:0000256" key="5">
    <source>
        <dbReference type="ARBA" id="ARBA00023239"/>
    </source>
</evidence>
<dbReference type="OrthoDB" id="3851628at2759"/>
<dbReference type="STRING" id="92696.A0A4R0RDW6"/>
<feature type="domain" description="Dihydroxy-acid/6-phosphogluconate dehydratase C-terminal" evidence="13">
    <location>
        <begin position="452"/>
        <end position="627"/>
    </location>
</feature>
<evidence type="ECO:0000259" key="12">
    <source>
        <dbReference type="Pfam" id="PF00920"/>
    </source>
</evidence>
<keyword evidence="5" id="KW-0456">Lyase</keyword>
<comment type="catalytic activity">
    <reaction evidence="6">
        <text>(2R)-2,3-dihydroxy-3-methylbutanoate = 3-methyl-2-oxobutanoate + H2O</text>
        <dbReference type="Rhea" id="RHEA:24809"/>
        <dbReference type="ChEBI" id="CHEBI:11851"/>
        <dbReference type="ChEBI" id="CHEBI:15377"/>
        <dbReference type="ChEBI" id="CHEBI:49072"/>
        <dbReference type="EC" id="4.2.1.9"/>
    </reaction>
    <physiologicalReaction direction="left-to-right" evidence="6">
        <dbReference type="Rhea" id="RHEA:24810"/>
    </physiologicalReaction>
</comment>
<dbReference type="SUPFAM" id="SSF52016">
    <property type="entry name" value="LeuD/IlvD-like"/>
    <property type="match status" value="1"/>
</dbReference>
<comment type="pathway">
    <text evidence="7">Amino-acid biosynthesis; L-valine biosynthesis; L-valine from pyruvate: step 3/4.</text>
</comment>
<dbReference type="GO" id="GO:0005739">
    <property type="term" value="C:mitochondrion"/>
    <property type="evidence" value="ECO:0007669"/>
    <property type="project" value="TreeGrafter"/>
</dbReference>
<keyword evidence="2" id="KW-0479">Metal-binding</keyword>
<accession>A0A4R0RDW6</accession>
<evidence type="ECO:0000256" key="11">
    <source>
        <dbReference type="ARBA" id="ARBA00052865"/>
    </source>
</evidence>
<evidence type="ECO:0000259" key="13">
    <source>
        <dbReference type="Pfam" id="PF24877"/>
    </source>
</evidence>